<dbReference type="AlphaFoldDB" id="A0A316HR33"/>
<evidence type="ECO:0000256" key="1">
    <source>
        <dbReference type="SAM" id="MobiDB-lite"/>
    </source>
</evidence>
<dbReference type="EMBL" id="QGHC01000014">
    <property type="protein sequence ID" value="PWK83075.1"/>
    <property type="molecule type" value="Genomic_DNA"/>
</dbReference>
<keyword evidence="4" id="KW-1185">Reference proteome</keyword>
<name>A0A316HR33_9GAMM</name>
<dbReference type="InterPro" id="IPR052563">
    <property type="entry name" value="FliK"/>
</dbReference>
<dbReference type="Proteomes" id="UP000245812">
    <property type="component" value="Unassembled WGS sequence"/>
</dbReference>
<dbReference type="InterPro" id="IPR021136">
    <property type="entry name" value="Flagellar_hook_control-like_C"/>
</dbReference>
<organism evidence="3 4">
    <name type="scientific">Fulvimonas soli</name>
    <dbReference type="NCBI Taxonomy" id="155197"/>
    <lineage>
        <taxon>Bacteria</taxon>
        <taxon>Pseudomonadati</taxon>
        <taxon>Pseudomonadota</taxon>
        <taxon>Gammaproteobacteria</taxon>
        <taxon>Lysobacterales</taxon>
        <taxon>Rhodanobacteraceae</taxon>
        <taxon>Fulvimonas</taxon>
    </lineage>
</organism>
<protein>
    <submittedName>
        <fullName evidence="3">Flagellar hook-length control protein FliK</fullName>
    </submittedName>
</protein>
<evidence type="ECO:0000313" key="3">
    <source>
        <dbReference type="EMBL" id="PWK83075.1"/>
    </source>
</evidence>
<feature type="compositionally biased region" description="Low complexity" evidence="1">
    <location>
        <begin position="42"/>
        <end position="54"/>
    </location>
</feature>
<proteinExistence type="predicted"/>
<feature type="region of interest" description="Disordered" evidence="1">
    <location>
        <begin position="1"/>
        <end position="123"/>
    </location>
</feature>
<feature type="domain" description="Flagellar hook-length control protein-like C-terminal" evidence="2">
    <location>
        <begin position="277"/>
        <end position="359"/>
    </location>
</feature>
<keyword evidence="3" id="KW-0966">Cell projection</keyword>
<dbReference type="CDD" id="cd17470">
    <property type="entry name" value="T3SS_Flik_C"/>
    <property type="match status" value="1"/>
</dbReference>
<keyword evidence="3" id="KW-0969">Cilium</keyword>
<sequence length="399" mass="37828">MPAPLTASLPMPATSAPSPLPPAAHDGGDARAAGRAPDEFGRQFQAARRQQAGPQERREAPAPSASSAAAAAPADGADAGDAAAVASAAAPVPAAGDGDPSAATATRPAGKDGDGDDASPDAGAAGTLAAGMLALLGRTPAAAITPVAGGVSKLLAAAMRTPAKDAAAPLAADALPADAAGAVDGAGGDGSVATVATPDVAGAFAAAAGLAGGAPAGADAAGVTPLRKQAPGLAADANAALAALAPAPHAAAAPASVHTLSVASPVGTPAFAQELGQQVAWLGGQDIKQARIRLHPEELGQVDVKVSVQHGGQVDVSFAVQHPGVVHALQQTLPQLDTLLAQHGLSLGQAQVGHQQQGGREGSYAALAGGASADVGEAEPAGAASALQPLGSGLLDAFA</sequence>
<dbReference type="Gene3D" id="3.30.750.140">
    <property type="match status" value="1"/>
</dbReference>
<reference evidence="3 4" key="1">
    <citation type="submission" date="2018-05" db="EMBL/GenBank/DDBJ databases">
        <title>Genomic Encyclopedia of Type Strains, Phase IV (KMG-IV): sequencing the most valuable type-strain genomes for metagenomic binning, comparative biology and taxonomic classification.</title>
        <authorList>
            <person name="Goeker M."/>
        </authorList>
    </citation>
    <scope>NUCLEOTIDE SEQUENCE [LARGE SCALE GENOMIC DNA]</scope>
    <source>
        <strain evidence="3 4">DSM 14263</strain>
    </source>
</reference>
<keyword evidence="3" id="KW-0282">Flagellum</keyword>
<accession>A0A316HR33</accession>
<dbReference type="InterPro" id="IPR038610">
    <property type="entry name" value="FliK-like_C_sf"/>
</dbReference>
<comment type="caution">
    <text evidence="3">The sequence shown here is derived from an EMBL/GenBank/DDBJ whole genome shotgun (WGS) entry which is preliminary data.</text>
</comment>
<dbReference type="RefSeq" id="WP_146203586.1">
    <property type="nucleotide sequence ID" value="NZ_QGHC01000014.1"/>
</dbReference>
<evidence type="ECO:0000259" key="2">
    <source>
        <dbReference type="Pfam" id="PF02120"/>
    </source>
</evidence>
<feature type="compositionally biased region" description="Low complexity" evidence="1">
    <location>
        <begin position="61"/>
        <end position="103"/>
    </location>
</feature>
<feature type="compositionally biased region" description="Low complexity" evidence="1">
    <location>
        <begin position="1"/>
        <end position="17"/>
    </location>
</feature>
<dbReference type="PANTHER" id="PTHR37533">
    <property type="entry name" value="FLAGELLAR HOOK-LENGTH CONTROL PROTEIN"/>
    <property type="match status" value="1"/>
</dbReference>
<gene>
    <name evidence="3" type="ORF">C7456_11423</name>
</gene>
<evidence type="ECO:0000313" key="4">
    <source>
        <dbReference type="Proteomes" id="UP000245812"/>
    </source>
</evidence>
<dbReference type="PANTHER" id="PTHR37533:SF2">
    <property type="entry name" value="FLAGELLAR HOOK-LENGTH CONTROL PROTEIN"/>
    <property type="match status" value="1"/>
</dbReference>
<dbReference type="Pfam" id="PF02120">
    <property type="entry name" value="Flg_hook"/>
    <property type="match status" value="1"/>
</dbReference>